<evidence type="ECO:0000313" key="1">
    <source>
        <dbReference type="EMBL" id="CAK9038997.1"/>
    </source>
</evidence>
<accession>A0ABP0LIG5</accession>
<dbReference type="EMBL" id="CAXAMN010012780">
    <property type="protein sequence ID" value="CAK9038997.1"/>
    <property type="molecule type" value="Genomic_DNA"/>
</dbReference>
<reference evidence="1 2" key="1">
    <citation type="submission" date="2024-02" db="EMBL/GenBank/DDBJ databases">
        <authorList>
            <person name="Chen Y."/>
            <person name="Shah S."/>
            <person name="Dougan E. K."/>
            <person name="Thang M."/>
            <person name="Chan C."/>
        </authorList>
    </citation>
    <scope>NUCLEOTIDE SEQUENCE [LARGE SCALE GENOMIC DNA]</scope>
</reference>
<protein>
    <submittedName>
        <fullName evidence="1">Uncharacterized protein</fullName>
    </submittedName>
</protein>
<dbReference type="Proteomes" id="UP001642484">
    <property type="component" value="Unassembled WGS sequence"/>
</dbReference>
<keyword evidence="2" id="KW-1185">Reference proteome</keyword>
<comment type="caution">
    <text evidence="1">The sequence shown here is derived from an EMBL/GenBank/DDBJ whole genome shotgun (WGS) entry which is preliminary data.</text>
</comment>
<name>A0ABP0LIG5_9DINO</name>
<gene>
    <name evidence="1" type="ORF">CCMP2556_LOCUS21236</name>
</gene>
<evidence type="ECO:0000313" key="2">
    <source>
        <dbReference type="Proteomes" id="UP001642484"/>
    </source>
</evidence>
<sequence length="309" mass="33965">MVLSDHGRCLSAAASANSISEECNPLHVACGSLQGCNQCWLLQRATQNNTFTGWKLKTACGVSSELEVPKFVTREADGTLKFTEEYDTQQDRQIWNLTEADVAKMDPEELAAQVPKPLGRAGGWASGLECGACGRLWFQEGVAWNVDKKEKMPEPFKNDTESGHALTIIQKKQWRRAFWQGVEKAGSTYLQGEMMRADGQSVPTFNYLSANPDKGFDMIKHLRAEDLSDDCNDRWSFVHQGRGYEIKTDCEKAKYLVAENNGDGPVTFHDSSSSPAGEAFILNQQVPLSKGVSYGDPSAVGASSLKVLV</sequence>
<proteinExistence type="predicted"/>
<organism evidence="1 2">
    <name type="scientific">Durusdinium trenchii</name>
    <dbReference type="NCBI Taxonomy" id="1381693"/>
    <lineage>
        <taxon>Eukaryota</taxon>
        <taxon>Sar</taxon>
        <taxon>Alveolata</taxon>
        <taxon>Dinophyceae</taxon>
        <taxon>Suessiales</taxon>
        <taxon>Symbiodiniaceae</taxon>
        <taxon>Durusdinium</taxon>
    </lineage>
</organism>